<feature type="domain" description="NACHT LRR and PYD" evidence="8">
    <location>
        <begin position="226"/>
        <end position="335"/>
    </location>
</feature>
<dbReference type="Pfam" id="PF17776">
    <property type="entry name" value="NLRC4_HD2"/>
    <property type="match status" value="1"/>
</dbReference>
<proteinExistence type="predicted"/>
<keyword evidence="4" id="KW-0547">Nucleotide-binding</keyword>
<dbReference type="OrthoDB" id="120976at2759"/>
<keyword evidence="2" id="KW-0963">Cytoplasm</keyword>
<evidence type="ECO:0000256" key="1">
    <source>
        <dbReference type="ARBA" id="ARBA00004496"/>
    </source>
</evidence>
<comment type="subcellular location">
    <subcellularLocation>
        <location evidence="1">Cytoplasm</location>
    </subcellularLocation>
</comment>
<evidence type="ECO:0000256" key="6">
    <source>
        <dbReference type="ARBA" id="ARBA00022843"/>
    </source>
</evidence>
<protein>
    <submittedName>
        <fullName evidence="10">Uncharacterized protein</fullName>
    </submittedName>
</protein>
<dbReference type="AlphaFoldDB" id="A0A401QA37"/>
<dbReference type="GO" id="GO:0005737">
    <property type="term" value="C:cytoplasm"/>
    <property type="evidence" value="ECO:0007669"/>
    <property type="project" value="UniProtKB-SubCell"/>
</dbReference>
<reference evidence="10 11" key="1">
    <citation type="journal article" date="2018" name="Nat. Ecol. Evol.">
        <title>Shark genomes provide insights into elasmobranch evolution and the origin of vertebrates.</title>
        <authorList>
            <person name="Hara Y"/>
            <person name="Yamaguchi K"/>
            <person name="Onimaru K"/>
            <person name="Kadota M"/>
            <person name="Koyanagi M"/>
            <person name="Keeley SD"/>
            <person name="Tatsumi K"/>
            <person name="Tanaka K"/>
            <person name="Motone F"/>
            <person name="Kageyama Y"/>
            <person name="Nozu R"/>
            <person name="Adachi N"/>
            <person name="Nishimura O"/>
            <person name="Nakagawa R"/>
            <person name="Tanegashima C"/>
            <person name="Kiyatake I"/>
            <person name="Matsumoto R"/>
            <person name="Murakumo K"/>
            <person name="Nishida K"/>
            <person name="Terakita A"/>
            <person name="Kuratani S"/>
            <person name="Sato K"/>
            <person name="Hyodo S Kuraku.S."/>
        </authorList>
    </citation>
    <scope>NUCLEOTIDE SEQUENCE [LARGE SCALE GENOMIC DNA]</scope>
</reference>
<dbReference type="Proteomes" id="UP000288216">
    <property type="component" value="Unassembled WGS sequence"/>
</dbReference>
<dbReference type="GO" id="GO:0045087">
    <property type="term" value="P:innate immune response"/>
    <property type="evidence" value="ECO:0007669"/>
    <property type="project" value="UniProtKB-KW"/>
</dbReference>
<evidence type="ECO:0000256" key="5">
    <source>
        <dbReference type="ARBA" id="ARBA00022840"/>
    </source>
</evidence>
<dbReference type="Pfam" id="PF17779">
    <property type="entry name" value="WHD_NOD2"/>
    <property type="match status" value="1"/>
</dbReference>
<keyword evidence="3" id="KW-0677">Repeat</keyword>
<dbReference type="PANTHER" id="PTHR45690">
    <property type="entry name" value="NACHT, LRR AND PYD DOMAINS-CONTAINING PROTEIN 12"/>
    <property type="match status" value="1"/>
</dbReference>
<evidence type="ECO:0000256" key="4">
    <source>
        <dbReference type="ARBA" id="ARBA00022741"/>
    </source>
</evidence>
<keyword evidence="11" id="KW-1185">Reference proteome</keyword>
<comment type="caution">
    <text evidence="10">The sequence shown here is derived from an EMBL/GenBank/DDBJ whole genome shotgun (WGS) entry which is preliminary data.</text>
</comment>
<keyword evidence="6" id="KW-0832">Ubl conjugation</keyword>
<dbReference type="GO" id="GO:0005524">
    <property type="term" value="F:ATP binding"/>
    <property type="evidence" value="ECO:0007669"/>
    <property type="project" value="UniProtKB-KW"/>
</dbReference>
<evidence type="ECO:0000259" key="9">
    <source>
        <dbReference type="Pfam" id="PF17779"/>
    </source>
</evidence>
<evidence type="ECO:0000313" key="11">
    <source>
        <dbReference type="Proteomes" id="UP000288216"/>
    </source>
</evidence>
<keyword evidence="7" id="KW-0395">Inflammatory response</keyword>
<evidence type="ECO:0000256" key="2">
    <source>
        <dbReference type="ARBA" id="ARBA00022490"/>
    </source>
</evidence>
<evidence type="ECO:0000256" key="7">
    <source>
        <dbReference type="ARBA" id="ARBA00023198"/>
    </source>
</evidence>
<evidence type="ECO:0000259" key="8">
    <source>
        <dbReference type="Pfam" id="PF17776"/>
    </source>
</evidence>
<dbReference type="PANTHER" id="PTHR45690:SF19">
    <property type="entry name" value="NACHT, LRR AND PYD DOMAINS-CONTAINING PROTEIN 3"/>
    <property type="match status" value="1"/>
</dbReference>
<dbReference type="InterPro" id="IPR050637">
    <property type="entry name" value="NLRP_innate_immun_reg"/>
</dbReference>
<accession>A0A401QA37</accession>
<sequence>MNWTNFKKLLISVTNEEIQLLSIAPDCQCEFSDIVRCLAQEKLLKSCSVLITSRSIALESLVQAEVNLWAEILGFFKEERTSFFQKSFGKNEIADEVFAYVEQNNILFTLCFSPCYCWVICSLLKSHFAIAEKNKSSLPKTITHLFSCYVASLLKRWGCDKQNRREPLLKIGAMAYEGITKKRLIFYKDDFSCHGLKPSEFTSGCMMEILQKDSSSKVAVHTFPRLTIQEFLAALSVLLNKSPEDIKSILNEAYSNSDGRYQIFLRFLIGLSAKISAQPLETDLGNFPIHSTRQVNGWPRERLEDDFKNVHGEDSKKTLFNTFYLLFESQDTPLMQGRFDSMRTTDLGCVRLECVWMQCTDYCPGTQ</sequence>
<feature type="domain" description="NOD1/2 winged helix" evidence="9">
    <location>
        <begin position="168"/>
        <end position="223"/>
    </location>
</feature>
<gene>
    <name evidence="10" type="ORF">scyTo_0021563</name>
</gene>
<dbReference type="InterPro" id="IPR041267">
    <property type="entry name" value="NLRP_HD2"/>
</dbReference>
<dbReference type="InterPro" id="IPR041075">
    <property type="entry name" value="NOD1/2_WH"/>
</dbReference>
<name>A0A401QA37_SCYTO</name>
<keyword evidence="5" id="KW-0067">ATP-binding</keyword>
<organism evidence="10 11">
    <name type="scientific">Scyliorhinus torazame</name>
    <name type="common">Cloudy catshark</name>
    <name type="synonym">Catulus torazame</name>
    <dbReference type="NCBI Taxonomy" id="75743"/>
    <lineage>
        <taxon>Eukaryota</taxon>
        <taxon>Metazoa</taxon>
        <taxon>Chordata</taxon>
        <taxon>Craniata</taxon>
        <taxon>Vertebrata</taxon>
        <taxon>Chondrichthyes</taxon>
        <taxon>Elasmobranchii</taxon>
        <taxon>Galeomorphii</taxon>
        <taxon>Galeoidea</taxon>
        <taxon>Carcharhiniformes</taxon>
        <taxon>Scyliorhinidae</taxon>
        <taxon>Scyliorhinus</taxon>
    </lineage>
</organism>
<dbReference type="EMBL" id="BFAA01019352">
    <property type="protein sequence ID" value="GCB82230.1"/>
    <property type="molecule type" value="Genomic_DNA"/>
</dbReference>
<evidence type="ECO:0000313" key="10">
    <source>
        <dbReference type="EMBL" id="GCB82230.1"/>
    </source>
</evidence>
<dbReference type="STRING" id="75743.A0A401QA37"/>
<evidence type="ECO:0000256" key="3">
    <source>
        <dbReference type="ARBA" id="ARBA00022737"/>
    </source>
</evidence>